<dbReference type="GO" id="GO:0016020">
    <property type="term" value="C:membrane"/>
    <property type="evidence" value="ECO:0007669"/>
    <property type="project" value="TreeGrafter"/>
</dbReference>
<feature type="transmembrane region" description="Helical" evidence="1">
    <location>
        <begin position="34"/>
        <end position="54"/>
    </location>
</feature>
<evidence type="ECO:0000256" key="1">
    <source>
        <dbReference type="SAM" id="Phobius"/>
    </source>
</evidence>
<feature type="transmembrane region" description="Helical" evidence="1">
    <location>
        <begin position="190"/>
        <end position="208"/>
    </location>
</feature>
<dbReference type="EMBL" id="QJJY01000048">
    <property type="protein sequence ID" value="PXX21590.1"/>
    <property type="molecule type" value="Genomic_DNA"/>
</dbReference>
<accession>A0A318HY44</accession>
<dbReference type="PANTHER" id="PTHR19353:SF19">
    <property type="entry name" value="DELTA(5) FATTY ACID DESATURASE C-RELATED"/>
    <property type="match status" value="1"/>
</dbReference>
<dbReference type="InterPro" id="IPR005804">
    <property type="entry name" value="FA_desaturase_dom"/>
</dbReference>
<feature type="transmembrane region" description="Helical" evidence="1">
    <location>
        <begin position="60"/>
        <end position="78"/>
    </location>
</feature>
<evidence type="ECO:0000313" key="4">
    <source>
        <dbReference type="Proteomes" id="UP000247755"/>
    </source>
</evidence>
<feature type="domain" description="Fatty acid desaturase" evidence="2">
    <location>
        <begin position="61"/>
        <end position="302"/>
    </location>
</feature>
<evidence type="ECO:0000313" key="3">
    <source>
        <dbReference type="EMBL" id="PXX21590.1"/>
    </source>
</evidence>
<reference evidence="3 4" key="1">
    <citation type="submission" date="2018-05" db="EMBL/GenBank/DDBJ databases">
        <title>Comparative genomics of bacterial root endophytes of switchgrass collected from native prairies over two seasons.</title>
        <authorList>
            <person name="Tang Y."/>
        </authorList>
    </citation>
    <scope>NUCLEOTIDE SEQUENCE [LARGE SCALE GENOMIC DNA]</scope>
    <source>
        <strain evidence="3 4">NFIX32</strain>
    </source>
</reference>
<proteinExistence type="predicted"/>
<comment type="caution">
    <text evidence="3">The sequence shown here is derived from an EMBL/GenBank/DDBJ whole genome shotgun (WGS) entry which is preliminary data.</text>
</comment>
<evidence type="ECO:0000259" key="2">
    <source>
        <dbReference type="Pfam" id="PF00487"/>
    </source>
</evidence>
<sequence>MLTHDINAGFNMTKDEWLEMSSQLPRDTQGIRTVSLWFADLAILGAAWRLWIAAPLIAKPLAWMLAMVALIQLYLIMHEAIHTSVCRHRLLNDAIGHFCGWVIGLPFLPRRRSHLAHHAWTAHPIRDPENKGMIEKFSVMSEKEAGKLEFAWRHWIPMMAFNHFIRHWLLSFERKRNGPRSMQSKRERRFASLYLVGYLSVYLLAVMHHVALNLILFAAPLWIAMLIAIELLNLPHHAEIPLLPVDAQRPPLWEQDVVSHSCGSLPVWSTYIILNFNLHVAHHAFPWLSWHQLGRAQDLLAAHDRSTRQMNEWSFSLINRRRPLLHLMGHYFDKRHGADTTNVSNNSV</sequence>
<name>A0A318HY44_BURPY</name>
<dbReference type="GO" id="GO:0016717">
    <property type="term" value="F:oxidoreductase activity, acting on paired donors, with oxidation of a pair of donors resulting in the reduction of molecular oxygen to two molecules of water"/>
    <property type="evidence" value="ECO:0007669"/>
    <property type="project" value="TreeGrafter"/>
</dbReference>
<dbReference type="Proteomes" id="UP000247755">
    <property type="component" value="Unassembled WGS sequence"/>
</dbReference>
<gene>
    <name evidence="3" type="ORF">NA66_104813</name>
</gene>
<dbReference type="GO" id="GO:0008610">
    <property type="term" value="P:lipid biosynthetic process"/>
    <property type="evidence" value="ECO:0007669"/>
    <property type="project" value="UniProtKB-ARBA"/>
</dbReference>
<protein>
    <submittedName>
        <fullName evidence="3">Fatty acid desaturase</fullName>
    </submittedName>
</protein>
<keyword evidence="1" id="KW-1133">Transmembrane helix</keyword>
<keyword evidence="1" id="KW-0472">Membrane</keyword>
<dbReference type="InterPro" id="IPR012171">
    <property type="entry name" value="Fatty_acid_desaturase"/>
</dbReference>
<organism evidence="3 4">
    <name type="scientific">Burkholderia pyrrocinia</name>
    <name type="common">Pseudomonas pyrrocinia</name>
    <dbReference type="NCBI Taxonomy" id="60550"/>
    <lineage>
        <taxon>Bacteria</taxon>
        <taxon>Pseudomonadati</taxon>
        <taxon>Pseudomonadota</taxon>
        <taxon>Betaproteobacteria</taxon>
        <taxon>Burkholderiales</taxon>
        <taxon>Burkholderiaceae</taxon>
        <taxon>Burkholderia</taxon>
        <taxon>Burkholderia cepacia complex</taxon>
    </lineage>
</organism>
<dbReference type="AlphaFoldDB" id="A0A318HY44"/>
<dbReference type="RefSeq" id="WP_256345973.1">
    <property type="nucleotide sequence ID" value="NZ_QJJY01000048.1"/>
</dbReference>
<dbReference type="Pfam" id="PF00487">
    <property type="entry name" value="FA_desaturase"/>
    <property type="match status" value="1"/>
</dbReference>
<dbReference type="PANTHER" id="PTHR19353">
    <property type="entry name" value="FATTY ACID DESATURASE 2"/>
    <property type="match status" value="1"/>
</dbReference>
<keyword evidence="1" id="KW-0812">Transmembrane</keyword>